<evidence type="ECO:0000256" key="1">
    <source>
        <dbReference type="SAM" id="SignalP"/>
    </source>
</evidence>
<sequence length="260" mass="28702">MFRVACTAVLLGMAGLSPAGQDPARSYGLRELLLEDMRLPHEQSPSGVPEQWNWGRSGRVGMGNQPADFRAFIPWGQIYKVRGSKVPAGVQVEVRRVLACVLPRGAGARWKVLYKGRGVTGHAYVEDYKGDRSRDTLISQLPDGVTRMQFLDGYNLHFWPTAGRVEIDPSNIQGLYVSMQARWVEGTGGSSPPPLMLSAGADYWLNKTAKWDQHKTNNDAAIGRFRMLGPEWRTFTMATVGAEVLDRYPPDCSYGTAGSP</sequence>
<reference evidence="2 3" key="1">
    <citation type="submission" date="2018-02" db="EMBL/GenBank/DDBJ databases">
        <title>Genome sequencing of Solimonas sp. HR-BB.</title>
        <authorList>
            <person name="Lee Y."/>
            <person name="Jeon C.O."/>
        </authorList>
    </citation>
    <scope>NUCLEOTIDE SEQUENCE [LARGE SCALE GENOMIC DNA]</scope>
    <source>
        <strain evidence="2 3">HR-BB</strain>
    </source>
</reference>
<dbReference type="OrthoDB" id="1433682at2"/>
<keyword evidence="3" id="KW-1185">Reference proteome</keyword>
<name>A0A2S5TKW7_9GAMM</name>
<evidence type="ECO:0000313" key="2">
    <source>
        <dbReference type="EMBL" id="PPE75635.1"/>
    </source>
</evidence>
<evidence type="ECO:0000313" key="3">
    <source>
        <dbReference type="Proteomes" id="UP000238220"/>
    </source>
</evidence>
<dbReference type="RefSeq" id="WP_104228601.1">
    <property type="nucleotide sequence ID" value="NZ_PSNW01000001.1"/>
</dbReference>
<keyword evidence="1" id="KW-0732">Signal</keyword>
<dbReference type="EMBL" id="PSNW01000001">
    <property type="protein sequence ID" value="PPE75635.1"/>
    <property type="molecule type" value="Genomic_DNA"/>
</dbReference>
<comment type="caution">
    <text evidence="2">The sequence shown here is derived from an EMBL/GenBank/DDBJ whole genome shotgun (WGS) entry which is preliminary data.</text>
</comment>
<dbReference type="AlphaFoldDB" id="A0A2S5TKW7"/>
<dbReference type="Proteomes" id="UP000238220">
    <property type="component" value="Unassembled WGS sequence"/>
</dbReference>
<protein>
    <submittedName>
        <fullName evidence="2">Uncharacterized protein</fullName>
    </submittedName>
</protein>
<feature type="chain" id="PRO_5015565001" evidence="1">
    <location>
        <begin position="20"/>
        <end position="260"/>
    </location>
</feature>
<gene>
    <name evidence="2" type="ORF">C3942_01705</name>
</gene>
<feature type="signal peptide" evidence="1">
    <location>
        <begin position="1"/>
        <end position="19"/>
    </location>
</feature>
<proteinExistence type="predicted"/>
<accession>A0A2S5TKW7</accession>
<organism evidence="2 3">
    <name type="scientific">Solimonas fluminis</name>
    <dbReference type="NCBI Taxonomy" id="2086571"/>
    <lineage>
        <taxon>Bacteria</taxon>
        <taxon>Pseudomonadati</taxon>
        <taxon>Pseudomonadota</taxon>
        <taxon>Gammaproteobacteria</taxon>
        <taxon>Nevskiales</taxon>
        <taxon>Nevskiaceae</taxon>
        <taxon>Solimonas</taxon>
    </lineage>
</organism>